<name>M1PP67_9ZZZZ</name>
<dbReference type="EMBL" id="JX684075">
    <property type="protein sequence ID" value="AGF92880.1"/>
    <property type="molecule type" value="Genomic_DNA"/>
</dbReference>
<dbReference type="AlphaFoldDB" id="M1PP67"/>
<sequence length="252" mass="28615">MKNKGVINKDLKKASTYYLSKISHEKEVSSGLYEFMKTYKIGESEYGKIMDMAAEGKKVMAHRLYGHHIVYDFPKELNKVPDFLLHEISDLFTDMGLPILPGEMLENSKLIDYCKQINKPNWNFINGFDILVATAAIYSGSKMYAKVIKEEIAVEDIKDIANTFGVGTIEFALACSTANPFLLLGSFLHIASGIKGIFNDGAIIYFNKVTNHYRLEVVSDKYSMEYVSNKNTIKYNSQKNTMDYFHSKNKMG</sequence>
<organism evidence="1">
    <name type="scientific">uncultured organism</name>
    <dbReference type="NCBI Taxonomy" id="155900"/>
    <lineage>
        <taxon>unclassified sequences</taxon>
        <taxon>environmental samples</taxon>
    </lineage>
</organism>
<evidence type="ECO:0000313" key="1">
    <source>
        <dbReference type="EMBL" id="AGF92880.1"/>
    </source>
</evidence>
<gene>
    <name evidence="1" type="ORF">FLSS-3_0011</name>
</gene>
<protein>
    <submittedName>
        <fullName evidence="1">Uncharacterized protein</fullName>
    </submittedName>
</protein>
<accession>M1PP67</accession>
<proteinExistence type="predicted"/>
<reference evidence="1" key="1">
    <citation type="journal article" date="2013" name="Syst. Appl. Microbiol.">
        <title>New insights into the archaeal diversity of a hypersaline microbial mat obtained by a metagenomic approach.</title>
        <authorList>
            <person name="Lopez-Lopez A."/>
            <person name="Richter M."/>
            <person name="Pena A."/>
            <person name="Tamames J."/>
            <person name="Rossello-Mora R."/>
        </authorList>
    </citation>
    <scope>NUCLEOTIDE SEQUENCE</scope>
</reference>